<dbReference type="EMBL" id="OVTA01000068">
    <property type="protein sequence ID" value="SPS02352.1"/>
    <property type="molecule type" value="Genomic_DNA"/>
</dbReference>
<protein>
    <submittedName>
        <fullName evidence="1">Uncharacterized protein</fullName>
    </submittedName>
</protein>
<evidence type="ECO:0000313" key="2">
    <source>
        <dbReference type="Proteomes" id="UP000256805"/>
    </source>
</evidence>
<evidence type="ECO:0000313" key="1">
    <source>
        <dbReference type="EMBL" id="SPS02352.1"/>
    </source>
</evidence>
<gene>
    <name evidence="1" type="ORF">CBM2634_P60009</name>
</gene>
<proteinExistence type="predicted"/>
<sequence length="164" mass="17458">MKIQHIVSVVHPLSLENAAPHVAGRLDRVGQPRWRALYDPRHRRSPGDVAARMVVARQRVADGLWPVVHGKPSAGALCTGIPVCDRATALMHAMTDCLPVGYCLASQFSDKDGAPCLPPRAATLGRGAGVEEATSLNAWRQLVKACRSSHLDGDSVGHCGTTAQ</sequence>
<name>A0A375JC44_9BURK</name>
<dbReference type="AlphaFoldDB" id="A0A375JC44"/>
<accession>A0A375JC44</accession>
<reference evidence="1 2" key="1">
    <citation type="submission" date="2018-01" db="EMBL/GenBank/DDBJ databases">
        <authorList>
            <person name="Gaut B.S."/>
            <person name="Morton B.R."/>
            <person name="Clegg M.T."/>
            <person name="Duvall M.R."/>
        </authorList>
    </citation>
    <scope>NUCLEOTIDE SEQUENCE [LARGE SCALE GENOMIC DNA]</scope>
    <source>
        <strain evidence="1">Cupriavidus taiwanensis cmp 52</strain>
    </source>
</reference>
<organism evidence="1 2">
    <name type="scientific">Cupriavidus taiwanensis</name>
    <dbReference type="NCBI Taxonomy" id="164546"/>
    <lineage>
        <taxon>Bacteria</taxon>
        <taxon>Pseudomonadati</taxon>
        <taxon>Pseudomonadota</taxon>
        <taxon>Betaproteobacteria</taxon>
        <taxon>Burkholderiales</taxon>
        <taxon>Burkholderiaceae</taxon>
        <taxon>Cupriavidus</taxon>
    </lineage>
</organism>
<dbReference type="Proteomes" id="UP000256805">
    <property type="component" value="Unassembled WGS sequence"/>
</dbReference>